<dbReference type="RefSeq" id="WP_155342653.1">
    <property type="nucleotide sequence ID" value="NZ_BAAAHM010000001.1"/>
</dbReference>
<proteinExistence type="predicted"/>
<comment type="caution">
    <text evidence="1">The sequence shown here is derived from an EMBL/GenBank/DDBJ whole genome shotgun (WGS) entry which is preliminary data.</text>
</comment>
<dbReference type="InterPro" id="IPR011051">
    <property type="entry name" value="RmlC_Cupin_sf"/>
</dbReference>
<dbReference type="InterPro" id="IPR014710">
    <property type="entry name" value="RmlC-like_jellyroll"/>
</dbReference>
<evidence type="ECO:0008006" key="3">
    <source>
        <dbReference type="Google" id="ProtNLM"/>
    </source>
</evidence>
<sequence>MSDTAAPWSPTFFELGSGEYAPPDRIKGQHSWYVRGQNFVTVISKAGNGEVLSEEPAPDEHLVLVLEGTEVEVAVPGSHVSAAGPSIVVVPAGPAQVTMRRPGDLLRVFSTRGSVAAKAANAATYAVPNPAVASLLPLPETEGAGGLRVIPLSDVAQVPGRLGRIYRSGSLMVNWFVPVNGPRDTDELSPHVHDDFEQASVTVEGDFVHHVRQPWTKRMRDWRPDEHVQLTSPSVTVIPPGDIHTTRWVNRGAHQLIDVFAPPRADFIEQGWVLNQSDYEPTTKE</sequence>
<dbReference type="OrthoDB" id="8882910at2"/>
<keyword evidence="2" id="KW-1185">Reference proteome</keyword>
<dbReference type="SUPFAM" id="SSF51182">
    <property type="entry name" value="RmlC-like cupins"/>
    <property type="match status" value="1"/>
</dbReference>
<protein>
    <recommendedName>
        <fullName evidence="3">Cupin 2 conserved barrel domain-containing protein</fullName>
    </recommendedName>
</protein>
<dbReference type="Gene3D" id="2.60.120.10">
    <property type="entry name" value="Jelly Rolls"/>
    <property type="match status" value="1"/>
</dbReference>
<name>A0A5M3X736_9ACTN</name>
<gene>
    <name evidence="1" type="ORF">Aple_003900</name>
</gene>
<accession>A0A5M3X736</accession>
<evidence type="ECO:0000313" key="2">
    <source>
        <dbReference type="Proteomes" id="UP000377595"/>
    </source>
</evidence>
<reference evidence="1 2" key="1">
    <citation type="submission" date="2019-10" db="EMBL/GenBank/DDBJ databases">
        <title>Whole genome shotgun sequence of Acrocarpospora pleiomorpha NBRC 16267.</title>
        <authorList>
            <person name="Ichikawa N."/>
            <person name="Kimura A."/>
            <person name="Kitahashi Y."/>
            <person name="Komaki H."/>
            <person name="Oguchi A."/>
        </authorList>
    </citation>
    <scope>NUCLEOTIDE SEQUENCE [LARGE SCALE GENOMIC DNA]</scope>
    <source>
        <strain evidence="1 2">NBRC 16267</strain>
    </source>
</reference>
<organism evidence="1 2">
    <name type="scientific">Acrocarpospora pleiomorpha</name>
    <dbReference type="NCBI Taxonomy" id="90975"/>
    <lineage>
        <taxon>Bacteria</taxon>
        <taxon>Bacillati</taxon>
        <taxon>Actinomycetota</taxon>
        <taxon>Actinomycetes</taxon>
        <taxon>Streptosporangiales</taxon>
        <taxon>Streptosporangiaceae</taxon>
        <taxon>Acrocarpospora</taxon>
    </lineage>
</organism>
<dbReference type="AlphaFoldDB" id="A0A5M3X736"/>
<dbReference type="Proteomes" id="UP000377595">
    <property type="component" value="Unassembled WGS sequence"/>
</dbReference>
<dbReference type="EMBL" id="BLAF01000004">
    <property type="protein sequence ID" value="GES17495.1"/>
    <property type="molecule type" value="Genomic_DNA"/>
</dbReference>
<evidence type="ECO:0000313" key="1">
    <source>
        <dbReference type="EMBL" id="GES17495.1"/>
    </source>
</evidence>